<dbReference type="Gene3D" id="3.30.420.10">
    <property type="entry name" value="Ribonuclease H-like superfamily/Ribonuclease H"/>
    <property type="match status" value="1"/>
</dbReference>
<feature type="domain" description="RNase H type-1" evidence="8">
    <location>
        <begin position="31"/>
        <end position="159"/>
    </location>
</feature>
<dbReference type="EMBL" id="GFTR01004904">
    <property type="protein sequence ID" value="JAW11522.1"/>
    <property type="molecule type" value="Transcribed_RNA"/>
</dbReference>
<evidence type="ECO:0000256" key="6">
    <source>
        <dbReference type="ARBA" id="ARBA00022759"/>
    </source>
</evidence>
<sequence>MSKKYNFTKNFSMKLDTKREWSSESALAGINKRAIRWYTDGSKTPEGTGAGVVGTKTKYSEPMGKFPSIFQAEIHAIRRCVQFNLNRGYRNQEIVILSDSQAAIRTLNSHVISSKLVWECRDRLNYLGRENKVTLFWVPGHVGIEGNEMADALARDGAASPLLGPEPFCGVSDRYLIEELRKEEEAKRSELWNSLPGLRQAKICLGNYNQKRSVACINLGKNKLRILTGFLTGHCRLRGHLTKLGLENDSTCRFCGEEGETPVHVLTDCAAVIQKRFRNLGSYQEEEEGNIPSLEPLGILGFLRDLNLMGVL</sequence>
<dbReference type="InterPro" id="IPR036397">
    <property type="entry name" value="RNaseH_sf"/>
</dbReference>
<keyword evidence="6" id="KW-0255">Endonuclease</keyword>
<evidence type="ECO:0000256" key="2">
    <source>
        <dbReference type="ARBA" id="ARBA00005300"/>
    </source>
</evidence>
<dbReference type="AlphaFoldDB" id="A0A224XSM0"/>
<evidence type="ECO:0000256" key="5">
    <source>
        <dbReference type="ARBA" id="ARBA00022723"/>
    </source>
</evidence>
<evidence type="ECO:0000313" key="9">
    <source>
        <dbReference type="EMBL" id="JAW11522.1"/>
    </source>
</evidence>
<comment type="catalytic activity">
    <reaction evidence="1">
        <text>Endonucleolytic cleavage to 5'-phosphomonoester.</text>
        <dbReference type="EC" id="3.1.26.4"/>
    </reaction>
</comment>
<dbReference type="PANTHER" id="PTHR10642:SF26">
    <property type="entry name" value="RIBONUCLEASE H1"/>
    <property type="match status" value="1"/>
</dbReference>
<reference evidence="9" key="1">
    <citation type="journal article" date="2018" name="PLoS Negl. Trop. Dis.">
        <title>An insight into the salivary gland and fat body transcriptome of Panstrongylus lignarius (Hemiptera: Heteroptera), the main vector of Chagas disease in Peru.</title>
        <authorList>
            <person name="Nevoa J.C."/>
            <person name="Mendes M.T."/>
            <person name="da Silva M.V."/>
            <person name="Soares S.C."/>
            <person name="Oliveira C.J.F."/>
            <person name="Ribeiro J.M.C."/>
        </authorList>
    </citation>
    <scope>NUCLEOTIDE SEQUENCE</scope>
</reference>
<dbReference type="InterPro" id="IPR050092">
    <property type="entry name" value="RNase_H"/>
</dbReference>
<dbReference type="PROSITE" id="PS50879">
    <property type="entry name" value="RNASE_H_1"/>
    <property type="match status" value="1"/>
</dbReference>
<dbReference type="GO" id="GO:0004523">
    <property type="term" value="F:RNA-DNA hybrid ribonuclease activity"/>
    <property type="evidence" value="ECO:0007669"/>
    <property type="project" value="UniProtKB-EC"/>
</dbReference>
<protein>
    <recommendedName>
        <fullName evidence="3">ribonuclease H</fullName>
        <ecNumber evidence="3">3.1.26.4</ecNumber>
    </recommendedName>
</protein>
<evidence type="ECO:0000256" key="1">
    <source>
        <dbReference type="ARBA" id="ARBA00000077"/>
    </source>
</evidence>
<keyword evidence="7" id="KW-0378">Hydrolase</keyword>
<dbReference type="InterPro" id="IPR012337">
    <property type="entry name" value="RNaseH-like_sf"/>
</dbReference>
<keyword evidence="4" id="KW-0540">Nuclease</keyword>
<dbReference type="GO" id="GO:0046872">
    <property type="term" value="F:metal ion binding"/>
    <property type="evidence" value="ECO:0007669"/>
    <property type="project" value="UniProtKB-KW"/>
</dbReference>
<dbReference type="EC" id="3.1.26.4" evidence="3"/>
<proteinExistence type="inferred from homology"/>
<organism evidence="9">
    <name type="scientific">Panstrongylus lignarius</name>
    <dbReference type="NCBI Taxonomy" id="156445"/>
    <lineage>
        <taxon>Eukaryota</taxon>
        <taxon>Metazoa</taxon>
        <taxon>Ecdysozoa</taxon>
        <taxon>Arthropoda</taxon>
        <taxon>Hexapoda</taxon>
        <taxon>Insecta</taxon>
        <taxon>Pterygota</taxon>
        <taxon>Neoptera</taxon>
        <taxon>Paraneoptera</taxon>
        <taxon>Hemiptera</taxon>
        <taxon>Heteroptera</taxon>
        <taxon>Panheteroptera</taxon>
        <taxon>Cimicomorpha</taxon>
        <taxon>Reduviidae</taxon>
        <taxon>Triatominae</taxon>
        <taxon>Panstrongylus</taxon>
    </lineage>
</organism>
<comment type="similarity">
    <text evidence="2">Belongs to the RNase H family.</text>
</comment>
<dbReference type="GO" id="GO:0043137">
    <property type="term" value="P:DNA replication, removal of RNA primer"/>
    <property type="evidence" value="ECO:0007669"/>
    <property type="project" value="TreeGrafter"/>
</dbReference>
<dbReference type="PANTHER" id="PTHR10642">
    <property type="entry name" value="RIBONUCLEASE H1"/>
    <property type="match status" value="1"/>
</dbReference>
<dbReference type="GO" id="GO:0003676">
    <property type="term" value="F:nucleic acid binding"/>
    <property type="evidence" value="ECO:0007669"/>
    <property type="project" value="InterPro"/>
</dbReference>
<dbReference type="Pfam" id="PF00075">
    <property type="entry name" value="RNase_H"/>
    <property type="match status" value="1"/>
</dbReference>
<name>A0A224XSM0_9HEMI</name>
<dbReference type="InterPro" id="IPR002156">
    <property type="entry name" value="RNaseH_domain"/>
</dbReference>
<dbReference type="CDD" id="cd09276">
    <property type="entry name" value="Rnase_HI_RT_non_LTR"/>
    <property type="match status" value="1"/>
</dbReference>
<dbReference type="SUPFAM" id="SSF53098">
    <property type="entry name" value="Ribonuclease H-like"/>
    <property type="match status" value="1"/>
</dbReference>
<keyword evidence="5" id="KW-0479">Metal-binding</keyword>
<evidence type="ECO:0000259" key="8">
    <source>
        <dbReference type="PROSITE" id="PS50879"/>
    </source>
</evidence>
<evidence type="ECO:0000256" key="7">
    <source>
        <dbReference type="ARBA" id="ARBA00022801"/>
    </source>
</evidence>
<evidence type="ECO:0000256" key="4">
    <source>
        <dbReference type="ARBA" id="ARBA00022722"/>
    </source>
</evidence>
<evidence type="ECO:0000256" key="3">
    <source>
        <dbReference type="ARBA" id="ARBA00012180"/>
    </source>
</evidence>
<accession>A0A224XSM0</accession>